<accession>A0A6G1DH43</accession>
<protein>
    <submittedName>
        <fullName evidence="1">Uncharacterized protein</fullName>
    </submittedName>
</protein>
<name>A0A6G1DH43_9ORYZ</name>
<reference evidence="1 2" key="1">
    <citation type="submission" date="2019-11" db="EMBL/GenBank/DDBJ databases">
        <title>Whole genome sequence of Oryza granulata.</title>
        <authorList>
            <person name="Li W."/>
        </authorList>
    </citation>
    <scope>NUCLEOTIDE SEQUENCE [LARGE SCALE GENOMIC DNA]</scope>
    <source>
        <strain evidence="2">cv. Menghai</strain>
        <tissue evidence="1">Leaf</tissue>
    </source>
</reference>
<evidence type="ECO:0000313" key="1">
    <source>
        <dbReference type="EMBL" id="KAF0911746.1"/>
    </source>
</evidence>
<dbReference type="Proteomes" id="UP000479710">
    <property type="component" value="Unassembled WGS sequence"/>
</dbReference>
<keyword evidence="2" id="KW-1185">Reference proteome</keyword>
<organism evidence="1 2">
    <name type="scientific">Oryza meyeriana var. granulata</name>
    <dbReference type="NCBI Taxonomy" id="110450"/>
    <lineage>
        <taxon>Eukaryota</taxon>
        <taxon>Viridiplantae</taxon>
        <taxon>Streptophyta</taxon>
        <taxon>Embryophyta</taxon>
        <taxon>Tracheophyta</taxon>
        <taxon>Spermatophyta</taxon>
        <taxon>Magnoliopsida</taxon>
        <taxon>Liliopsida</taxon>
        <taxon>Poales</taxon>
        <taxon>Poaceae</taxon>
        <taxon>BOP clade</taxon>
        <taxon>Oryzoideae</taxon>
        <taxon>Oryzeae</taxon>
        <taxon>Oryzinae</taxon>
        <taxon>Oryza</taxon>
        <taxon>Oryza meyeriana</taxon>
    </lineage>
</organism>
<comment type="caution">
    <text evidence="1">The sequence shown here is derived from an EMBL/GenBank/DDBJ whole genome shotgun (WGS) entry which is preliminary data.</text>
</comment>
<gene>
    <name evidence="1" type="ORF">E2562_011742</name>
</gene>
<dbReference type="AlphaFoldDB" id="A0A6G1DH43"/>
<sequence>MRLLGGAGSWRLLPPCSGGVPGRSWHGYEWNGGKSWRKALGLWCEARDGGGVDPGRIRVSSWSDDSRTARLSASFGLVCGKGRGVGCEAFVVV</sequence>
<dbReference type="EMBL" id="SPHZ02000006">
    <property type="protein sequence ID" value="KAF0911746.1"/>
    <property type="molecule type" value="Genomic_DNA"/>
</dbReference>
<proteinExistence type="predicted"/>
<evidence type="ECO:0000313" key="2">
    <source>
        <dbReference type="Proteomes" id="UP000479710"/>
    </source>
</evidence>